<keyword evidence="7 15" id="KW-0067">ATP-binding</keyword>
<dbReference type="RefSeq" id="WP_083344579.1">
    <property type="nucleotide sequence ID" value="NZ_LT629690.1"/>
</dbReference>
<evidence type="ECO:0000256" key="3">
    <source>
        <dbReference type="ARBA" id="ARBA00022763"/>
    </source>
</evidence>
<dbReference type="GO" id="GO:0005829">
    <property type="term" value="C:cytosol"/>
    <property type="evidence" value="ECO:0007669"/>
    <property type="project" value="TreeGrafter"/>
</dbReference>
<dbReference type="InterPro" id="IPR014017">
    <property type="entry name" value="DNA_helicase_UvrD-like_C"/>
</dbReference>
<evidence type="ECO:0000313" key="18">
    <source>
        <dbReference type="EMBL" id="SDF13593.1"/>
    </source>
</evidence>
<organism evidence="18 19">
    <name type="scientific">Terriglobus roseus</name>
    <dbReference type="NCBI Taxonomy" id="392734"/>
    <lineage>
        <taxon>Bacteria</taxon>
        <taxon>Pseudomonadati</taxon>
        <taxon>Acidobacteriota</taxon>
        <taxon>Terriglobia</taxon>
        <taxon>Terriglobales</taxon>
        <taxon>Acidobacteriaceae</taxon>
        <taxon>Terriglobus</taxon>
    </lineage>
</organism>
<keyword evidence="3" id="KW-0227">DNA damage</keyword>
<dbReference type="InterPro" id="IPR014016">
    <property type="entry name" value="UvrD-like_ATP-bd"/>
</dbReference>
<evidence type="ECO:0000256" key="5">
    <source>
        <dbReference type="ARBA" id="ARBA00022806"/>
    </source>
</evidence>
<evidence type="ECO:0000256" key="9">
    <source>
        <dbReference type="ARBA" id="ARBA00023204"/>
    </source>
</evidence>
<dbReference type="Gene3D" id="1.10.486.10">
    <property type="entry name" value="PCRA, domain 4"/>
    <property type="match status" value="1"/>
</dbReference>
<comment type="catalytic activity">
    <reaction evidence="11">
        <text>Couples ATP hydrolysis with the unwinding of duplex DNA by translocating in the 3'-5' direction.</text>
        <dbReference type="EC" id="5.6.2.4"/>
    </reaction>
</comment>
<dbReference type="OrthoDB" id="9810135at2"/>
<dbReference type="AlphaFoldDB" id="A0A1G7ILS2"/>
<evidence type="ECO:0000256" key="7">
    <source>
        <dbReference type="ARBA" id="ARBA00022840"/>
    </source>
</evidence>
<feature type="binding site" evidence="15">
    <location>
        <begin position="34"/>
        <end position="41"/>
    </location>
    <ligand>
        <name>ATP</name>
        <dbReference type="ChEBI" id="CHEBI:30616"/>
    </ligand>
</feature>
<dbReference type="Gene3D" id="3.40.50.300">
    <property type="entry name" value="P-loop containing nucleotide triphosphate hydrolases"/>
    <property type="match status" value="3"/>
</dbReference>
<dbReference type="GO" id="GO:0000725">
    <property type="term" value="P:recombinational repair"/>
    <property type="evidence" value="ECO:0007669"/>
    <property type="project" value="TreeGrafter"/>
</dbReference>
<evidence type="ECO:0000259" key="16">
    <source>
        <dbReference type="PROSITE" id="PS51198"/>
    </source>
</evidence>
<dbReference type="GO" id="GO:0033202">
    <property type="term" value="C:DNA helicase complex"/>
    <property type="evidence" value="ECO:0007669"/>
    <property type="project" value="TreeGrafter"/>
</dbReference>
<feature type="domain" description="UvrD-like helicase ATP-binding" evidence="16">
    <location>
        <begin position="13"/>
        <end position="503"/>
    </location>
</feature>
<evidence type="ECO:0000256" key="14">
    <source>
        <dbReference type="ARBA" id="ARBA00048988"/>
    </source>
</evidence>
<dbReference type="InterPro" id="IPR027417">
    <property type="entry name" value="P-loop_NTPase"/>
</dbReference>
<evidence type="ECO:0000256" key="15">
    <source>
        <dbReference type="PROSITE-ProRule" id="PRU00560"/>
    </source>
</evidence>
<dbReference type="EC" id="5.6.2.4" evidence="12"/>
<evidence type="ECO:0000256" key="6">
    <source>
        <dbReference type="ARBA" id="ARBA00022839"/>
    </source>
</evidence>
<dbReference type="GO" id="GO:0003677">
    <property type="term" value="F:DNA binding"/>
    <property type="evidence" value="ECO:0007669"/>
    <property type="project" value="UniProtKB-KW"/>
</dbReference>
<evidence type="ECO:0000256" key="11">
    <source>
        <dbReference type="ARBA" id="ARBA00034617"/>
    </source>
</evidence>
<proteinExistence type="predicted"/>
<reference evidence="19" key="1">
    <citation type="submission" date="2016-10" db="EMBL/GenBank/DDBJ databases">
        <authorList>
            <person name="Varghese N."/>
            <person name="Submissions S."/>
        </authorList>
    </citation>
    <scope>NUCLEOTIDE SEQUENCE [LARGE SCALE GENOMIC DNA]</scope>
    <source>
        <strain evidence="19">GAS232</strain>
    </source>
</reference>
<feature type="domain" description="UvrD-like helicase C-terminal" evidence="17">
    <location>
        <begin position="549"/>
        <end position="809"/>
    </location>
</feature>
<dbReference type="SUPFAM" id="SSF52540">
    <property type="entry name" value="P-loop containing nucleoside triphosphate hydrolases"/>
    <property type="match status" value="1"/>
</dbReference>
<evidence type="ECO:0000259" key="17">
    <source>
        <dbReference type="PROSITE" id="PS51217"/>
    </source>
</evidence>
<dbReference type="PANTHER" id="PTHR11070">
    <property type="entry name" value="UVRD / RECB / PCRA DNA HELICASE FAMILY MEMBER"/>
    <property type="match status" value="1"/>
</dbReference>
<dbReference type="PANTHER" id="PTHR11070:SF2">
    <property type="entry name" value="ATP-DEPENDENT DNA HELICASE SRS2"/>
    <property type="match status" value="1"/>
</dbReference>
<name>A0A1G7ILS2_9BACT</name>
<keyword evidence="2 15" id="KW-0547">Nucleotide-binding</keyword>
<dbReference type="InterPro" id="IPR000212">
    <property type="entry name" value="DNA_helicase_UvrD/REP"/>
</dbReference>
<evidence type="ECO:0000313" key="19">
    <source>
        <dbReference type="Proteomes" id="UP000182427"/>
    </source>
</evidence>
<dbReference type="GO" id="GO:0016887">
    <property type="term" value="F:ATP hydrolysis activity"/>
    <property type="evidence" value="ECO:0007669"/>
    <property type="project" value="RHEA"/>
</dbReference>
<evidence type="ECO:0000256" key="8">
    <source>
        <dbReference type="ARBA" id="ARBA00023125"/>
    </source>
</evidence>
<dbReference type="EMBL" id="LT629690">
    <property type="protein sequence ID" value="SDF13593.1"/>
    <property type="molecule type" value="Genomic_DNA"/>
</dbReference>
<comment type="catalytic activity">
    <reaction evidence="14">
        <text>ATP + H2O = ADP + phosphate + H(+)</text>
        <dbReference type="Rhea" id="RHEA:13065"/>
        <dbReference type="ChEBI" id="CHEBI:15377"/>
        <dbReference type="ChEBI" id="CHEBI:15378"/>
        <dbReference type="ChEBI" id="CHEBI:30616"/>
        <dbReference type="ChEBI" id="CHEBI:43474"/>
        <dbReference type="ChEBI" id="CHEBI:456216"/>
        <dbReference type="EC" id="5.6.2.4"/>
    </reaction>
</comment>
<keyword evidence="1" id="KW-0540">Nuclease</keyword>
<keyword evidence="8" id="KW-0238">DNA-binding</keyword>
<dbReference type="GO" id="GO:0004527">
    <property type="term" value="F:exonuclease activity"/>
    <property type="evidence" value="ECO:0007669"/>
    <property type="project" value="UniProtKB-KW"/>
</dbReference>
<protein>
    <recommendedName>
        <fullName evidence="12">DNA 3'-5' helicase</fullName>
        <ecNumber evidence="12">5.6.2.4</ecNumber>
    </recommendedName>
    <alternativeName>
        <fullName evidence="13">DNA 3'-5' helicase II</fullName>
    </alternativeName>
</protein>
<keyword evidence="4 15" id="KW-0378">Hydrolase</keyword>
<evidence type="ECO:0000256" key="1">
    <source>
        <dbReference type="ARBA" id="ARBA00022722"/>
    </source>
</evidence>
<keyword evidence="9" id="KW-0234">DNA repair</keyword>
<dbReference type="GO" id="GO:0043138">
    <property type="term" value="F:3'-5' DNA helicase activity"/>
    <property type="evidence" value="ECO:0007669"/>
    <property type="project" value="UniProtKB-EC"/>
</dbReference>
<dbReference type="Pfam" id="PF00580">
    <property type="entry name" value="UvrD-helicase"/>
    <property type="match status" value="2"/>
</dbReference>
<keyword evidence="10" id="KW-0413">Isomerase</keyword>
<evidence type="ECO:0000256" key="10">
    <source>
        <dbReference type="ARBA" id="ARBA00023235"/>
    </source>
</evidence>
<evidence type="ECO:0000256" key="13">
    <source>
        <dbReference type="ARBA" id="ARBA00034923"/>
    </source>
</evidence>
<dbReference type="Gene3D" id="3.90.320.10">
    <property type="match status" value="1"/>
</dbReference>
<dbReference type="PROSITE" id="PS51217">
    <property type="entry name" value="UVRD_HELICASE_CTER"/>
    <property type="match status" value="1"/>
</dbReference>
<keyword evidence="6 18" id="KW-0269">Exonuclease</keyword>
<evidence type="ECO:0000256" key="4">
    <source>
        <dbReference type="ARBA" id="ARBA00022801"/>
    </source>
</evidence>
<dbReference type="InterPro" id="IPR011604">
    <property type="entry name" value="PDDEXK-like_dom_sf"/>
</dbReference>
<dbReference type="Pfam" id="PF13361">
    <property type="entry name" value="UvrD_C"/>
    <property type="match status" value="1"/>
</dbReference>
<evidence type="ECO:0000256" key="2">
    <source>
        <dbReference type="ARBA" id="ARBA00022741"/>
    </source>
</evidence>
<dbReference type="Proteomes" id="UP000182427">
    <property type="component" value="Chromosome I"/>
</dbReference>
<evidence type="ECO:0000256" key="12">
    <source>
        <dbReference type="ARBA" id="ARBA00034808"/>
    </source>
</evidence>
<dbReference type="GO" id="GO:0005524">
    <property type="term" value="F:ATP binding"/>
    <property type="evidence" value="ECO:0007669"/>
    <property type="project" value="UniProtKB-UniRule"/>
</dbReference>
<keyword evidence="19" id="KW-1185">Reference proteome</keyword>
<accession>A0A1G7ILS2</accession>
<gene>
    <name evidence="18" type="ORF">SAMN05444167_1495</name>
</gene>
<dbReference type="PROSITE" id="PS51198">
    <property type="entry name" value="UVRD_HELICASE_ATP_BIND"/>
    <property type="match status" value="1"/>
</dbReference>
<keyword evidence="5 15" id="KW-0347">Helicase</keyword>
<sequence length="1234" mass="136792">MIVPFPTAAPSQQIADLREREAALDITSSCIVEAPAGSGKTGLLIQRFLKLLGTVDDPAEVLALTFTTKATAEMVERVLKALRSASIATEPPTNEFALLTHQLAEAALQRDRERGWRILDRPHLLNIRTIDSLCALIVQALPITSGGMSSVSPVTDPRPFYLQAAHAVMMRFGGGDPVLDAAIETVLLHRDGDLPFCERVLADMLATRDQWGSLIPLGERLTEEHLENVTLPRLNASLRRTIEAALAEACEGFDDDTLNEIARIAERHAFEPGYKDEPNPLLPCAGRQNRPGSTVDDLQHWQALARLMLKADGFRAAFSVNHIGTKLFKDDADRLKTILEEIACDELFRRVDAVRAFAPEATYPEDQWRVSKALFRLLEHALVELKLLFAREEVCDFTEIALSARAALQTQESGLLEVFGTRLRHLLVDEMQDTSSGQYDLLEQLTAGWDGRSQTVFLVGDPKQSIYLFRQARVDRFQKCMSDARLGDIPLQVLPLTTNFRSGGHIVSQFNETFRAIFPSDHPADGDVVFHDATAANPAQPGEGMDWTIEAVPTSSDLAENRRNRRFAIRREARETLAVVKAARAAWQQEKQRRIDDGDTKEFPFKAAVLTRARNHVIEIAKQLERAGIPYRAVDLKPLAEQQEVLDLVAITRALLHPADRIAWLALLRAPWCGIELAHLHTLAAGDHPEHRKESLRHRLRERAEALPEQAKERVIRTLDILDGALRHTGTESLADRVERTWRSLGGDLYLTPTERENVADYLRVLDAMESEGEAFTLPHLNRRLDRLFARSGNAPDAIDIMTIHRAKGLEWDTVIVPGLHRVPTRDTYSALEWLELPTRGEDGSGDVLMAPLPGKGGEPGALLNFIRTRKRARTYAEIKRLFYVAVTRARTSLHLLASPELSQKGEIINRAGTLLKAAWPAAQNYVVIPVVTEAEKTEEAEAETIALAAAAELIPFPAPKTAREVQLPNIQRLPSDVHAVERLRATMPASADDTPAPQPFARPAGTFGARAVGNAIHAFVDRLSNELATRTATGETVAEAAHSLLHTVQSWQPAVRATLRAGSLPPSVVERASGTVLRALTATLQSPEGRWILTPHTAASGESAWHTGDAGSETRIRLDRSFFAGQEPNQSGDDVFWIIDFKTGDRTGPNETESTRNAYLAEERAAYEAQLRTYAEVRRLTLPPETPIHLALFYPLMDRLIWWPYTTTTETPAPIAEAAEAEPDKDGQYSLFG</sequence>